<keyword evidence="4" id="KW-1003">Cell membrane</keyword>
<keyword evidence="3 9" id="KW-0813">Transport</keyword>
<keyword evidence="5" id="KW-0500">Molybdenum</keyword>
<dbReference type="GeneID" id="24863687"/>
<evidence type="ECO:0000256" key="4">
    <source>
        <dbReference type="ARBA" id="ARBA00022475"/>
    </source>
</evidence>
<evidence type="ECO:0000256" key="8">
    <source>
        <dbReference type="ARBA" id="ARBA00023136"/>
    </source>
</evidence>
<organism evidence="11 12">
    <name type="scientific">Methanosarcina mazei SarPi</name>
    <dbReference type="NCBI Taxonomy" id="1434115"/>
    <lineage>
        <taxon>Archaea</taxon>
        <taxon>Methanobacteriati</taxon>
        <taxon>Methanobacteriota</taxon>
        <taxon>Stenosarchaea group</taxon>
        <taxon>Methanomicrobia</taxon>
        <taxon>Methanosarcinales</taxon>
        <taxon>Methanosarcinaceae</taxon>
        <taxon>Methanosarcina</taxon>
    </lineage>
</organism>
<keyword evidence="7 9" id="KW-1133">Transmembrane helix</keyword>
<dbReference type="GO" id="GO:0015098">
    <property type="term" value="F:molybdate ion transmembrane transporter activity"/>
    <property type="evidence" value="ECO:0007669"/>
    <property type="project" value="InterPro"/>
</dbReference>
<evidence type="ECO:0000256" key="7">
    <source>
        <dbReference type="ARBA" id="ARBA00022989"/>
    </source>
</evidence>
<proteinExistence type="inferred from homology"/>
<keyword evidence="6 9" id="KW-0812">Transmembrane</keyword>
<dbReference type="RefSeq" id="WP_048042833.1">
    <property type="nucleotide sequence ID" value="NZ_CP009511.1"/>
</dbReference>
<gene>
    <name evidence="11" type="ORF">MSMAP_0569</name>
</gene>
<dbReference type="PROSITE" id="PS50928">
    <property type="entry name" value="ABC_TM1"/>
    <property type="match status" value="1"/>
</dbReference>
<evidence type="ECO:0000256" key="2">
    <source>
        <dbReference type="ARBA" id="ARBA00009306"/>
    </source>
</evidence>
<evidence type="ECO:0000256" key="1">
    <source>
        <dbReference type="ARBA" id="ARBA00004651"/>
    </source>
</evidence>
<evidence type="ECO:0000313" key="11">
    <source>
        <dbReference type="EMBL" id="AKB60554.1"/>
    </source>
</evidence>
<dbReference type="NCBIfam" id="NF038017">
    <property type="entry name" value="ABC_perm1"/>
    <property type="match status" value="1"/>
</dbReference>
<evidence type="ECO:0000259" key="10">
    <source>
        <dbReference type="PROSITE" id="PS50928"/>
    </source>
</evidence>
<evidence type="ECO:0000256" key="5">
    <source>
        <dbReference type="ARBA" id="ARBA00022505"/>
    </source>
</evidence>
<comment type="subcellular location">
    <subcellularLocation>
        <location evidence="1 9">Cell membrane</location>
        <topology evidence="1 9">Multi-pass membrane protein</topology>
    </subcellularLocation>
</comment>
<sequence>METFQIVATPLLLTLKISIIATFFVTVLGILIAYILAKKEFPGKWAADVIVTLPMVLPPTVTGYILVILLGKNGMLGSIFTRITGNGILFTWQAAAIAAFVVSLPLMVKTTTSAIGAIDRSIEEAARILGRNELETALFITLPLAKKGIIAGCVLSFARAVGEFGATLMITGNIPGRTNTMAISIYSAYQTGNSELANLLVLILVAISFLTIAATGRLAER</sequence>
<accession>A0A0E3R965</accession>
<evidence type="ECO:0000313" key="12">
    <source>
        <dbReference type="Proteomes" id="UP000033116"/>
    </source>
</evidence>
<dbReference type="InterPro" id="IPR000515">
    <property type="entry name" value="MetI-like"/>
</dbReference>
<feature type="domain" description="ABC transmembrane type-1" evidence="10">
    <location>
        <begin position="11"/>
        <end position="213"/>
    </location>
</feature>
<dbReference type="SUPFAM" id="SSF161098">
    <property type="entry name" value="MetI-like"/>
    <property type="match status" value="1"/>
</dbReference>
<evidence type="ECO:0000256" key="6">
    <source>
        <dbReference type="ARBA" id="ARBA00022692"/>
    </source>
</evidence>
<dbReference type="GO" id="GO:0005886">
    <property type="term" value="C:plasma membrane"/>
    <property type="evidence" value="ECO:0007669"/>
    <property type="project" value="UniProtKB-SubCell"/>
</dbReference>
<dbReference type="Proteomes" id="UP000033116">
    <property type="component" value="Chromosome"/>
</dbReference>
<dbReference type="PATRIC" id="fig|1434115.4.peg.691"/>
<dbReference type="EMBL" id="CP009511">
    <property type="protein sequence ID" value="AKB60554.1"/>
    <property type="molecule type" value="Genomic_DNA"/>
</dbReference>
<dbReference type="PANTHER" id="PTHR30183">
    <property type="entry name" value="MOLYBDENUM TRANSPORT SYSTEM PERMEASE PROTEIN MODB"/>
    <property type="match status" value="1"/>
</dbReference>
<dbReference type="InterPro" id="IPR035906">
    <property type="entry name" value="MetI-like_sf"/>
</dbReference>
<evidence type="ECO:0000256" key="3">
    <source>
        <dbReference type="ARBA" id="ARBA00022448"/>
    </source>
</evidence>
<dbReference type="Pfam" id="PF00528">
    <property type="entry name" value="BPD_transp_1"/>
    <property type="match status" value="1"/>
</dbReference>
<name>A0A0E3R965_METMZ</name>
<feature type="transmembrane region" description="Helical" evidence="9">
    <location>
        <begin position="49"/>
        <end position="71"/>
    </location>
</feature>
<dbReference type="PANTHER" id="PTHR30183:SF3">
    <property type="entry name" value="MOLYBDENUM TRANSPORT SYSTEM PERMEASE PROTEIN MODB"/>
    <property type="match status" value="1"/>
</dbReference>
<feature type="transmembrane region" description="Helical" evidence="9">
    <location>
        <begin position="196"/>
        <end position="219"/>
    </location>
</feature>
<dbReference type="Gene3D" id="1.10.3720.10">
    <property type="entry name" value="MetI-like"/>
    <property type="match status" value="1"/>
</dbReference>
<keyword evidence="8 9" id="KW-0472">Membrane</keyword>
<protein>
    <submittedName>
        <fullName evidence="11">Molybdenum transport system permease protein ModB</fullName>
    </submittedName>
</protein>
<dbReference type="AlphaFoldDB" id="A0A0E3R965"/>
<evidence type="ECO:0000256" key="9">
    <source>
        <dbReference type="RuleBase" id="RU363032"/>
    </source>
</evidence>
<comment type="similarity">
    <text evidence="2 9">Belongs to the binding-protein-dependent transport system permease family.</text>
</comment>
<dbReference type="InterPro" id="IPR049783">
    <property type="entry name" value="ABC_perm_TupB-like"/>
</dbReference>
<feature type="transmembrane region" description="Helical" evidence="9">
    <location>
        <begin position="83"/>
        <end position="104"/>
    </location>
</feature>
<reference evidence="11 12" key="1">
    <citation type="submission" date="2014-07" db="EMBL/GenBank/DDBJ databases">
        <title>Methanogenic archaea and the global carbon cycle.</title>
        <authorList>
            <person name="Henriksen J.R."/>
            <person name="Luke J."/>
            <person name="Reinhart S."/>
            <person name="Benedict M.N."/>
            <person name="Youngblut N.D."/>
            <person name="Metcalf M.E."/>
            <person name="Whitaker R.J."/>
            <person name="Metcalf W.W."/>
        </authorList>
    </citation>
    <scope>NUCLEOTIDE SEQUENCE [LARGE SCALE GENOMIC DNA]</scope>
    <source>
        <strain evidence="11 12">SarPi</strain>
    </source>
</reference>
<dbReference type="NCBIfam" id="TIGR02141">
    <property type="entry name" value="modB_ABC"/>
    <property type="match status" value="1"/>
</dbReference>
<feature type="transmembrane region" description="Helical" evidence="9">
    <location>
        <begin position="12"/>
        <end position="37"/>
    </location>
</feature>
<dbReference type="InterPro" id="IPR011867">
    <property type="entry name" value="ModB_ABC"/>
</dbReference>
<dbReference type="CDD" id="cd06261">
    <property type="entry name" value="TM_PBP2"/>
    <property type="match status" value="1"/>
</dbReference>
<dbReference type="HOGENOM" id="CLU_016047_14_3_2"/>